<protein>
    <submittedName>
        <fullName evidence="6">Beta-lactamase domain protein</fullName>
    </submittedName>
</protein>
<dbReference type="Gene3D" id="3.60.15.10">
    <property type="entry name" value="Ribonuclease Z/Hydroxyacylglutathione hydrolase-like"/>
    <property type="match status" value="1"/>
</dbReference>
<dbReference type="InterPro" id="IPR036866">
    <property type="entry name" value="RibonucZ/Hydroxyglut_hydro"/>
</dbReference>
<evidence type="ECO:0000313" key="7">
    <source>
        <dbReference type="Proteomes" id="UP000005824"/>
    </source>
</evidence>
<evidence type="ECO:0000313" key="6">
    <source>
        <dbReference type="EMBL" id="EDY19798.1"/>
    </source>
</evidence>
<dbReference type="GO" id="GO:0046872">
    <property type="term" value="F:metal ion binding"/>
    <property type="evidence" value="ECO:0007669"/>
    <property type="project" value="UniProtKB-KW"/>
</dbReference>
<dbReference type="Pfam" id="PF00753">
    <property type="entry name" value="Lactamase_B"/>
    <property type="match status" value="1"/>
</dbReference>
<gene>
    <name evidence="6" type="ORF">CfE428DRAFT_2387</name>
</gene>
<feature type="domain" description="Metallo-beta-lactamase" evidence="5">
    <location>
        <begin position="94"/>
        <end position="252"/>
    </location>
</feature>
<dbReference type="PANTHER" id="PTHR46233">
    <property type="entry name" value="HYDROXYACYLGLUTATHIONE HYDROLASE GLOC"/>
    <property type="match status" value="1"/>
</dbReference>
<evidence type="ECO:0000256" key="2">
    <source>
        <dbReference type="ARBA" id="ARBA00022723"/>
    </source>
</evidence>
<proteinExistence type="predicted"/>
<dbReference type="Proteomes" id="UP000005824">
    <property type="component" value="Unassembled WGS sequence"/>
</dbReference>
<evidence type="ECO:0000256" key="4">
    <source>
        <dbReference type="ARBA" id="ARBA00022833"/>
    </source>
</evidence>
<dbReference type="InterPro" id="IPR051453">
    <property type="entry name" value="MBL_Glyoxalase_II"/>
</dbReference>
<keyword evidence="2" id="KW-0479">Metal-binding</keyword>
<dbReference type="PANTHER" id="PTHR46233:SF3">
    <property type="entry name" value="HYDROXYACYLGLUTATHIONE HYDROLASE GLOC"/>
    <property type="match status" value="1"/>
</dbReference>
<organism evidence="6 7">
    <name type="scientific">Chthoniobacter flavus Ellin428</name>
    <dbReference type="NCBI Taxonomy" id="497964"/>
    <lineage>
        <taxon>Bacteria</taxon>
        <taxon>Pseudomonadati</taxon>
        <taxon>Verrucomicrobiota</taxon>
        <taxon>Spartobacteria</taxon>
        <taxon>Chthoniobacterales</taxon>
        <taxon>Chthoniobacteraceae</taxon>
        <taxon>Chthoniobacter</taxon>
    </lineage>
</organism>
<keyword evidence="3" id="KW-0378">Hydrolase</keyword>
<name>B4D0D6_9BACT</name>
<dbReference type="AlphaFoldDB" id="B4D0D6"/>
<dbReference type="RefSeq" id="WP_006979712.1">
    <property type="nucleotide sequence ID" value="NZ_ABVL01000006.1"/>
</dbReference>
<comment type="cofactor">
    <cofactor evidence="1">
        <name>Zn(2+)</name>
        <dbReference type="ChEBI" id="CHEBI:29105"/>
    </cofactor>
</comment>
<dbReference type="GO" id="GO:0016787">
    <property type="term" value="F:hydrolase activity"/>
    <property type="evidence" value="ECO:0007669"/>
    <property type="project" value="UniProtKB-KW"/>
</dbReference>
<accession>B4D0D6</accession>
<evidence type="ECO:0000256" key="3">
    <source>
        <dbReference type="ARBA" id="ARBA00022801"/>
    </source>
</evidence>
<dbReference type="InterPro" id="IPR001279">
    <property type="entry name" value="Metallo-B-lactamas"/>
</dbReference>
<dbReference type="SUPFAM" id="SSF56281">
    <property type="entry name" value="Metallo-hydrolase/oxidoreductase"/>
    <property type="match status" value="1"/>
</dbReference>
<reference evidence="6 7" key="1">
    <citation type="journal article" date="2011" name="J. Bacteriol.">
        <title>Genome sequence of Chthoniobacter flavus Ellin428, an aerobic heterotrophic soil bacterium.</title>
        <authorList>
            <person name="Kant R."/>
            <person name="van Passel M.W."/>
            <person name="Palva A."/>
            <person name="Lucas S."/>
            <person name="Lapidus A."/>
            <person name="Glavina Del Rio T."/>
            <person name="Dalin E."/>
            <person name="Tice H."/>
            <person name="Bruce D."/>
            <person name="Goodwin L."/>
            <person name="Pitluck S."/>
            <person name="Larimer F.W."/>
            <person name="Land M.L."/>
            <person name="Hauser L."/>
            <person name="Sangwan P."/>
            <person name="de Vos W.M."/>
            <person name="Janssen P.H."/>
            <person name="Smidt H."/>
        </authorList>
    </citation>
    <scope>NUCLEOTIDE SEQUENCE [LARGE SCALE GENOMIC DNA]</scope>
    <source>
        <strain evidence="6 7">Ellin428</strain>
    </source>
</reference>
<dbReference type="InParanoid" id="B4D0D6"/>
<sequence length="269" mass="28372">MPIPLEDKFNDIVGKAMRGLKLSDSQVAEKSGADAAAINALREGEWNEASARQVAPVLHLGADALAASGNESWAPQPVAIDGLAQFNTPYEDMTVNSYLVWDPKTGEAIAFDTGADCSGMLELIAQKKLSVKYVLLTHTHGDHIFDLDRLKEKTGAPAFVGEREPIEGAESFAAGRTWTIGSLKIESRLTWGHSKGGITFVVTGLAQPVAVVGDAVFAGSMGGGGVSYADALATNKKEIISLADNTIIAPGHGPLTTVGEEKKHNPFFS</sequence>
<comment type="caution">
    <text evidence="6">The sequence shown here is derived from an EMBL/GenBank/DDBJ whole genome shotgun (WGS) entry which is preliminary data.</text>
</comment>
<dbReference type="EMBL" id="ABVL01000006">
    <property type="protein sequence ID" value="EDY19798.1"/>
    <property type="molecule type" value="Genomic_DNA"/>
</dbReference>
<dbReference type="SMART" id="SM00849">
    <property type="entry name" value="Lactamase_B"/>
    <property type="match status" value="1"/>
</dbReference>
<keyword evidence="4" id="KW-0862">Zinc</keyword>
<keyword evidence="7" id="KW-1185">Reference proteome</keyword>
<dbReference type="eggNOG" id="COG0491">
    <property type="taxonomic scope" value="Bacteria"/>
</dbReference>
<evidence type="ECO:0000259" key="5">
    <source>
        <dbReference type="SMART" id="SM00849"/>
    </source>
</evidence>
<evidence type="ECO:0000256" key="1">
    <source>
        <dbReference type="ARBA" id="ARBA00001947"/>
    </source>
</evidence>
<dbReference type="STRING" id="497964.CfE428DRAFT_2387"/>